<dbReference type="InterPro" id="IPR041569">
    <property type="entry name" value="AAA_lid_3"/>
</dbReference>
<keyword evidence="8" id="KW-1185">Reference proteome</keyword>
<dbReference type="Pfam" id="PF00004">
    <property type="entry name" value="AAA"/>
    <property type="match status" value="1"/>
</dbReference>
<protein>
    <recommendedName>
        <fullName evidence="6">AAA+ ATPase domain-containing protein</fullName>
    </recommendedName>
</protein>
<feature type="region of interest" description="Disordered" evidence="5">
    <location>
        <begin position="79"/>
        <end position="143"/>
    </location>
</feature>
<dbReference type="FunFam" id="3.40.50.300:FF:000365">
    <property type="entry name" value="Ribosome biogenesis ATPase RIX7"/>
    <property type="match status" value="1"/>
</dbReference>
<comment type="similarity">
    <text evidence="1 4">Belongs to the AAA ATPase family.</text>
</comment>
<dbReference type="AlphaFoldDB" id="A0A843V0S7"/>
<dbReference type="Pfam" id="PF16725">
    <property type="entry name" value="Nucleolin_bd"/>
    <property type="match status" value="1"/>
</dbReference>
<dbReference type="InterPro" id="IPR003593">
    <property type="entry name" value="AAA+_ATPase"/>
</dbReference>
<dbReference type="OrthoDB" id="27435at2759"/>
<keyword evidence="2 4" id="KW-0547">Nucleotide-binding</keyword>
<organism evidence="7 8">
    <name type="scientific">Colocasia esculenta</name>
    <name type="common">Wild taro</name>
    <name type="synonym">Arum esculentum</name>
    <dbReference type="NCBI Taxonomy" id="4460"/>
    <lineage>
        <taxon>Eukaryota</taxon>
        <taxon>Viridiplantae</taxon>
        <taxon>Streptophyta</taxon>
        <taxon>Embryophyta</taxon>
        <taxon>Tracheophyta</taxon>
        <taxon>Spermatophyta</taxon>
        <taxon>Magnoliopsida</taxon>
        <taxon>Liliopsida</taxon>
        <taxon>Araceae</taxon>
        <taxon>Aroideae</taxon>
        <taxon>Colocasieae</taxon>
        <taxon>Colocasia</taxon>
    </lineage>
</organism>
<sequence length="548" mass="60609">MGCGRRMRGRPSPSVVDRGLLHKRIRELEPLVDIYDGGAMVERLRELYWDYANKKLQPFTHCVQQALERCQHQRRRLQAKHGRDWGGGAEEDGIIEGASTPSSRSVKRPREEAAPVSPARSTTPVSSTSSSSSSSAESDDGDAVYKAKVKPEFDLVKSALREGYSKSRQQPAGGSRGKPETDVQEENAMDSKPRRTAELVGRTAVVTPGPVAGGEGFASVAGEGRDGPRFKDFGGIKALLEELTMEVVVPLCHPHLPRMLGVKPMAGILLHGPPGCGKTKLAHAIANETGVPFYKISATEVISGVSGASEENIRELFKKAYRTAPSIVFIDEIDAIGSKRENLQREMERRIVTQLMTCMDESHQALGTADADSDTESSAKNPGYVIVIGATNRPDAVDPALRRPGRFDRELFLGVPDENARREILSLLTVKLKLDGALDLSKIARATPGFVGADLVALVNKAGNLAMRRIIDKRKCELSTEGCEDQDVEWWRRPWAPEEIEKLSISMFDFEVIYLQYKLLNIFYIDIFKSIDFRLMTFIRYKGKKSMH</sequence>
<feature type="compositionally biased region" description="Low complexity" evidence="5">
    <location>
        <begin position="115"/>
        <end position="136"/>
    </location>
</feature>
<evidence type="ECO:0000313" key="7">
    <source>
        <dbReference type="EMBL" id="MQL89528.1"/>
    </source>
</evidence>
<keyword evidence="3 4" id="KW-0067">ATP-binding</keyword>
<feature type="domain" description="AAA+ ATPase" evidence="6">
    <location>
        <begin position="264"/>
        <end position="417"/>
    </location>
</feature>
<dbReference type="Gene3D" id="3.40.50.300">
    <property type="entry name" value="P-loop containing nucleotide triphosphate hydrolases"/>
    <property type="match status" value="1"/>
</dbReference>
<name>A0A843V0S7_COLES</name>
<dbReference type="PANTHER" id="PTHR48470">
    <property type="entry name" value="CELL DIVISION CONTROL PROTEIN 48 C ISOFORM 1"/>
    <property type="match status" value="1"/>
</dbReference>
<dbReference type="InterPro" id="IPR003959">
    <property type="entry name" value="ATPase_AAA_core"/>
</dbReference>
<reference evidence="7" key="1">
    <citation type="submission" date="2017-07" db="EMBL/GenBank/DDBJ databases">
        <title>Taro Niue Genome Assembly and Annotation.</title>
        <authorList>
            <person name="Atibalentja N."/>
            <person name="Keating K."/>
            <person name="Fields C.J."/>
        </authorList>
    </citation>
    <scope>NUCLEOTIDE SEQUENCE</scope>
    <source>
        <strain evidence="7">Niue_2</strain>
        <tissue evidence="7">Leaf</tissue>
    </source>
</reference>
<dbReference type="InterPro" id="IPR031996">
    <property type="entry name" value="NVL2_nucleolin-bd"/>
</dbReference>
<evidence type="ECO:0000256" key="5">
    <source>
        <dbReference type="SAM" id="MobiDB-lite"/>
    </source>
</evidence>
<evidence type="ECO:0000256" key="1">
    <source>
        <dbReference type="ARBA" id="ARBA00006914"/>
    </source>
</evidence>
<dbReference type="SUPFAM" id="SSF52540">
    <property type="entry name" value="P-loop containing nucleoside triphosphate hydrolases"/>
    <property type="match status" value="1"/>
</dbReference>
<evidence type="ECO:0000256" key="2">
    <source>
        <dbReference type="ARBA" id="ARBA00022741"/>
    </source>
</evidence>
<dbReference type="GO" id="GO:0005524">
    <property type="term" value="F:ATP binding"/>
    <property type="evidence" value="ECO:0007669"/>
    <property type="project" value="UniProtKB-KW"/>
</dbReference>
<comment type="caution">
    <text evidence="7">The sequence shown here is derived from an EMBL/GenBank/DDBJ whole genome shotgun (WGS) entry which is preliminary data.</text>
</comment>
<evidence type="ECO:0000256" key="3">
    <source>
        <dbReference type="ARBA" id="ARBA00022840"/>
    </source>
</evidence>
<dbReference type="Gene3D" id="1.10.8.60">
    <property type="match status" value="1"/>
</dbReference>
<dbReference type="PANTHER" id="PTHR48470:SF1">
    <property type="entry name" value="CELL DIVISION CONTROL PROTEIN 48 C ISOFORM 1"/>
    <property type="match status" value="1"/>
</dbReference>
<dbReference type="InterPro" id="IPR027417">
    <property type="entry name" value="P-loop_NTPase"/>
</dbReference>
<dbReference type="GO" id="GO:0016887">
    <property type="term" value="F:ATP hydrolysis activity"/>
    <property type="evidence" value="ECO:0007669"/>
    <property type="project" value="InterPro"/>
</dbReference>
<dbReference type="InterPro" id="IPR055278">
    <property type="entry name" value="CDC48c"/>
</dbReference>
<dbReference type="InterPro" id="IPR003960">
    <property type="entry name" value="ATPase_AAA_CS"/>
</dbReference>
<dbReference type="Pfam" id="PF17862">
    <property type="entry name" value="AAA_lid_3"/>
    <property type="match status" value="1"/>
</dbReference>
<dbReference type="PROSITE" id="PS00674">
    <property type="entry name" value="AAA"/>
    <property type="match status" value="1"/>
</dbReference>
<evidence type="ECO:0000313" key="8">
    <source>
        <dbReference type="Proteomes" id="UP000652761"/>
    </source>
</evidence>
<proteinExistence type="inferred from homology"/>
<evidence type="ECO:0000259" key="6">
    <source>
        <dbReference type="SMART" id="SM00382"/>
    </source>
</evidence>
<evidence type="ECO:0000256" key="4">
    <source>
        <dbReference type="RuleBase" id="RU003651"/>
    </source>
</evidence>
<dbReference type="Proteomes" id="UP000652761">
    <property type="component" value="Unassembled WGS sequence"/>
</dbReference>
<accession>A0A843V0S7</accession>
<gene>
    <name evidence="7" type="ORF">Taro_022108</name>
</gene>
<dbReference type="EMBL" id="NMUH01001157">
    <property type="protein sequence ID" value="MQL89528.1"/>
    <property type="molecule type" value="Genomic_DNA"/>
</dbReference>
<dbReference type="SMART" id="SM00382">
    <property type="entry name" value="AAA"/>
    <property type="match status" value="1"/>
</dbReference>
<feature type="region of interest" description="Disordered" evidence="5">
    <location>
        <begin position="161"/>
        <end position="197"/>
    </location>
</feature>